<accession>A0A7R7FT18</accession>
<dbReference type="PROSITE" id="PS51898">
    <property type="entry name" value="TYR_RECOMBINASE"/>
    <property type="match status" value="1"/>
</dbReference>
<dbReference type="Pfam" id="PF00589">
    <property type="entry name" value="Phage_integrase"/>
    <property type="match status" value="1"/>
</dbReference>
<evidence type="ECO:0000313" key="4">
    <source>
        <dbReference type="Proteomes" id="UP000515472"/>
    </source>
</evidence>
<dbReference type="AlphaFoldDB" id="A0A7R7FT18"/>
<dbReference type="GO" id="GO:0015074">
    <property type="term" value="P:DNA integration"/>
    <property type="evidence" value="ECO:0007669"/>
    <property type="project" value="InterPro"/>
</dbReference>
<protein>
    <submittedName>
        <fullName evidence="3">Integrase family protein</fullName>
    </submittedName>
</protein>
<dbReference type="Proteomes" id="UP000515472">
    <property type="component" value="Chromosome"/>
</dbReference>
<evidence type="ECO:0000313" key="3">
    <source>
        <dbReference type="EMBL" id="BCO11167.1"/>
    </source>
</evidence>
<keyword evidence="4" id="KW-1185">Reference proteome</keyword>
<dbReference type="InterPro" id="IPR002104">
    <property type="entry name" value="Integrase_catalytic"/>
</dbReference>
<reference evidence="3 4" key="1">
    <citation type="submission" date="2020-06" db="EMBL/GenBank/DDBJ databases">
        <title>Interaction of electrochemicaly active bacteria, Geobacter bremensis R4 on different carbon anode.</title>
        <authorList>
            <person name="Meng L."/>
            <person name="Yoshida N."/>
        </authorList>
    </citation>
    <scope>NUCLEOTIDE SEQUENCE [LARGE SCALE GENOMIC DNA]</scope>
    <source>
        <strain evidence="3 4">R4</strain>
    </source>
</reference>
<proteinExistence type="predicted"/>
<dbReference type="InterPro" id="IPR011010">
    <property type="entry name" value="DNA_brk_join_enz"/>
</dbReference>
<evidence type="ECO:0000259" key="2">
    <source>
        <dbReference type="PROSITE" id="PS51898"/>
    </source>
</evidence>
<dbReference type="GO" id="GO:0006310">
    <property type="term" value="P:DNA recombination"/>
    <property type="evidence" value="ECO:0007669"/>
    <property type="project" value="UniProtKB-KW"/>
</dbReference>
<dbReference type="EMBL" id="AP023213">
    <property type="protein sequence ID" value="BCO11167.1"/>
    <property type="molecule type" value="Genomic_DNA"/>
</dbReference>
<organism evidence="3 4">
    <name type="scientific">Citrifermentans bremense</name>
    <dbReference type="NCBI Taxonomy" id="60035"/>
    <lineage>
        <taxon>Bacteria</taxon>
        <taxon>Pseudomonadati</taxon>
        <taxon>Thermodesulfobacteriota</taxon>
        <taxon>Desulfuromonadia</taxon>
        <taxon>Geobacterales</taxon>
        <taxon>Geobacteraceae</taxon>
        <taxon>Citrifermentans</taxon>
    </lineage>
</organism>
<dbReference type="Gene3D" id="1.10.443.10">
    <property type="entry name" value="Intergrase catalytic core"/>
    <property type="match status" value="1"/>
</dbReference>
<dbReference type="SUPFAM" id="SSF56349">
    <property type="entry name" value="DNA breaking-rejoining enzymes"/>
    <property type="match status" value="1"/>
</dbReference>
<feature type="domain" description="Tyr recombinase" evidence="2">
    <location>
        <begin position="14"/>
        <end position="195"/>
    </location>
</feature>
<dbReference type="InterPro" id="IPR050090">
    <property type="entry name" value="Tyrosine_recombinase_XerCD"/>
</dbReference>
<evidence type="ECO:0000256" key="1">
    <source>
        <dbReference type="ARBA" id="ARBA00023172"/>
    </source>
</evidence>
<gene>
    <name evidence="3" type="ORF">GEOBRER4_n0422</name>
</gene>
<keyword evidence="1" id="KW-0233">DNA recombination</keyword>
<sequence length="198" mass="22491">MGENRNHPAKGETIRVDPIREEKDIRNIKKLLSDKPRDLAIFTLGINTNLRASDLLKITVGQVRHLKVGEHFTIKEKKTGKERIITLNKTVHHAIANLLTTMPDATDDSPLFRSRKGGKPLCVPYLSGLTKKWCRSINLRGNYGSHTLRKTFGYIHRTVFSTSVPVLMEMFNHSSQKQTLAYLGIQEADIKDAYLKEI</sequence>
<dbReference type="PANTHER" id="PTHR30349:SF82">
    <property type="entry name" value="INTEGRASE_RECOMBINASE YOEC-RELATED"/>
    <property type="match status" value="1"/>
</dbReference>
<name>A0A7R7FT18_9BACT</name>
<dbReference type="InterPro" id="IPR013762">
    <property type="entry name" value="Integrase-like_cat_sf"/>
</dbReference>
<dbReference type="RefSeq" id="WP_185244028.1">
    <property type="nucleotide sequence ID" value="NZ_AP023213.1"/>
</dbReference>
<dbReference type="PANTHER" id="PTHR30349">
    <property type="entry name" value="PHAGE INTEGRASE-RELATED"/>
    <property type="match status" value="1"/>
</dbReference>
<dbReference type="GO" id="GO:0003677">
    <property type="term" value="F:DNA binding"/>
    <property type="evidence" value="ECO:0007669"/>
    <property type="project" value="InterPro"/>
</dbReference>